<feature type="transmembrane region" description="Helical" evidence="7">
    <location>
        <begin position="267"/>
        <end position="286"/>
    </location>
</feature>
<dbReference type="PANTHER" id="PTHR42718:SF46">
    <property type="entry name" value="BLR6921 PROTEIN"/>
    <property type="match status" value="1"/>
</dbReference>
<evidence type="ECO:0000256" key="4">
    <source>
        <dbReference type="ARBA" id="ARBA00022692"/>
    </source>
</evidence>
<dbReference type="RefSeq" id="WP_131147805.1">
    <property type="nucleotide sequence ID" value="NZ_BMWV01000030.1"/>
</dbReference>
<evidence type="ECO:0000256" key="6">
    <source>
        <dbReference type="ARBA" id="ARBA00023136"/>
    </source>
</evidence>
<keyword evidence="11" id="KW-1185">Reference proteome</keyword>
<dbReference type="SUPFAM" id="SSF103473">
    <property type="entry name" value="MFS general substrate transporter"/>
    <property type="match status" value="1"/>
</dbReference>
<evidence type="ECO:0000256" key="2">
    <source>
        <dbReference type="ARBA" id="ARBA00022448"/>
    </source>
</evidence>
<keyword evidence="3" id="KW-1003">Cell membrane</keyword>
<evidence type="ECO:0000256" key="5">
    <source>
        <dbReference type="ARBA" id="ARBA00022989"/>
    </source>
</evidence>
<dbReference type="OrthoDB" id="9807274at2"/>
<evidence type="ECO:0000256" key="1">
    <source>
        <dbReference type="ARBA" id="ARBA00004651"/>
    </source>
</evidence>
<name>A0A411X4A0_9BURK</name>
<dbReference type="Gene3D" id="1.20.1720.10">
    <property type="entry name" value="Multidrug resistance protein D"/>
    <property type="match status" value="1"/>
</dbReference>
<feature type="transmembrane region" description="Helical" evidence="7">
    <location>
        <begin position="331"/>
        <end position="349"/>
    </location>
</feature>
<accession>A0A411X4A0</accession>
<keyword evidence="4 7" id="KW-0812">Transmembrane</keyword>
<dbReference type="Proteomes" id="UP000292307">
    <property type="component" value="Chromosome"/>
</dbReference>
<protein>
    <submittedName>
        <fullName evidence="9 10">MFS transporter</fullName>
    </submittedName>
</protein>
<dbReference type="GO" id="GO:0005886">
    <property type="term" value="C:plasma membrane"/>
    <property type="evidence" value="ECO:0007669"/>
    <property type="project" value="UniProtKB-SubCell"/>
</dbReference>
<feature type="transmembrane region" description="Helical" evidence="7">
    <location>
        <begin position="298"/>
        <end position="319"/>
    </location>
</feature>
<feature type="transmembrane region" description="Helical" evidence="7">
    <location>
        <begin position="228"/>
        <end position="246"/>
    </location>
</feature>
<evidence type="ECO:0000259" key="8">
    <source>
        <dbReference type="PROSITE" id="PS50850"/>
    </source>
</evidence>
<keyword evidence="5 7" id="KW-1133">Transmembrane helix</keyword>
<organism evidence="9 12">
    <name type="scientific">Pseudoduganella albidiflava</name>
    <dbReference type="NCBI Taxonomy" id="321983"/>
    <lineage>
        <taxon>Bacteria</taxon>
        <taxon>Pseudomonadati</taxon>
        <taxon>Pseudomonadota</taxon>
        <taxon>Betaproteobacteria</taxon>
        <taxon>Burkholderiales</taxon>
        <taxon>Oxalobacteraceae</taxon>
        <taxon>Telluria group</taxon>
        <taxon>Pseudoduganella</taxon>
    </lineage>
</organism>
<feature type="transmembrane region" description="Helical" evidence="7">
    <location>
        <begin position="432"/>
        <end position="455"/>
    </location>
</feature>
<proteinExistence type="predicted"/>
<dbReference type="InterPro" id="IPR004638">
    <property type="entry name" value="EmrB-like"/>
</dbReference>
<dbReference type="Pfam" id="PF07690">
    <property type="entry name" value="MFS_1"/>
    <property type="match status" value="1"/>
</dbReference>
<dbReference type="InterPro" id="IPR020846">
    <property type="entry name" value="MFS_dom"/>
</dbReference>
<reference evidence="10 11" key="2">
    <citation type="submission" date="2019-02" db="EMBL/GenBank/DDBJ databases">
        <title>Draft Genome Sequences of Six Type Strains of the Genus Massilia.</title>
        <authorList>
            <person name="Miess H."/>
            <person name="Frediansyhah A."/>
            <person name="Gross H."/>
        </authorList>
    </citation>
    <scope>NUCLEOTIDE SEQUENCE [LARGE SCALE GENOMIC DNA]</scope>
    <source>
        <strain evidence="10 11">DSM 17472</strain>
    </source>
</reference>
<feature type="domain" description="Major facilitator superfamily (MFS) profile" evidence="8">
    <location>
        <begin position="12"/>
        <end position="460"/>
    </location>
</feature>
<dbReference type="CDD" id="cd17503">
    <property type="entry name" value="MFS_LmrB_MDR_like"/>
    <property type="match status" value="1"/>
</dbReference>
<dbReference type="PROSITE" id="PS50850">
    <property type="entry name" value="MFS"/>
    <property type="match status" value="1"/>
</dbReference>
<evidence type="ECO:0000256" key="3">
    <source>
        <dbReference type="ARBA" id="ARBA00022475"/>
    </source>
</evidence>
<dbReference type="GO" id="GO:0022857">
    <property type="term" value="F:transmembrane transporter activity"/>
    <property type="evidence" value="ECO:0007669"/>
    <property type="project" value="InterPro"/>
</dbReference>
<sequence length="485" mass="52925">MSSTETITKRYLPWVVASALFMEQLDSTIVNTAIPSMAASLMVTPLSLKAVVTSYILSLAVAIPVSGWMADRYGTRRVFMTAIAIFTIASVLCGLSVNSPMLVAARLLQGFGAAMMMPVGRLTIVRTFPKAELLTAMNFVIIPALIGPLLGPTVGGLIVHWMSWREIFFINVPVGVAAIWLAHKYMPDYRSEEQRPLDVMGLILFGTGVALLSWLLEIFGEHRLDITSWGVLFVISVCLLAAYAWHAMREEFPLLRLQLFKIRTFRVSVLGGFFTRLGVGGLPFLLPLLYQLGLGLPAWQSGLLMMPSAAAAMFMKFFSARLLARFGYRQVLIVNTALIGVTIAMFSFVQLGTPIWMIVTLSLCQGFFNSLQFSSMNTIAYADVDQKDSGMASTMASSMQQLSMSFGLACGSLITGWYLGDMPQTDRVVLTSALHHAFLTLAGLTILSAGMFWTLRKNDGESISRGTKAAEPVTVVAATEQSASQ</sequence>
<dbReference type="EMBL" id="BMWV01000030">
    <property type="protein sequence ID" value="GGY70263.1"/>
    <property type="molecule type" value="Genomic_DNA"/>
</dbReference>
<dbReference type="PRINTS" id="PR01036">
    <property type="entry name" value="TCRTETB"/>
</dbReference>
<dbReference type="Proteomes" id="UP000628442">
    <property type="component" value="Unassembled WGS sequence"/>
</dbReference>
<evidence type="ECO:0000313" key="10">
    <source>
        <dbReference type="EMBL" id="QBI03713.1"/>
    </source>
</evidence>
<feature type="transmembrane region" description="Helical" evidence="7">
    <location>
        <begin position="78"/>
        <end position="97"/>
    </location>
</feature>
<feature type="transmembrane region" description="Helical" evidence="7">
    <location>
        <begin position="402"/>
        <end position="420"/>
    </location>
</feature>
<keyword evidence="6 7" id="KW-0472">Membrane</keyword>
<gene>
    <name evidence="10" type="ORF">EYF70_24945</name>
    <name evidence="9" type="ORF">GCM10007387_60260</name>
</gene>
<evidence type="ECO:0000313" key="9">
    <source>
        <dbReference type="EMBL" id="GGY70263.1"/>
    </source>
</evidence>
<feature type="transmembrane region" description="Helical" evidence="7">
    <location>
        <begin position="197"/>
        <end position="216"/>
    </location>
</feature>
<dbReference type="PANTHER" id="PTHR42718">
    <property type="entry name" value="MAJOR FACILITATOR SUPERFAMILY MULTIDRUG TRANSPORTER MFSC"/>
    <property type="match status" value="1"/>
</dbReference>
<reference evidence="9" key="3">
    <citation type="submission" date="2022-12" db="EMBL/GenBank/DDBJ databases">
        <authorList>
            <person name="Sun Q."/>
            <person name="Kim S."/>
        </authorList>
    </citation>
    <scope>NUCLEOTIDE SEQUENCE</scope>
    <source>
        <strain evidence="9">KCTC 12343</strain>
    </source>
</reference>
<keyword evidence="2" id="KW-0813">Transport</keyword>
<evidence type="ECO:0000313" key="12">
    <source>
        <dbReference type="Proteomes" id="UP000628442"/>
    </source>
</evidence>
<dbReference type="Gene3D" id="1.20.1250.20">
    <property type="entry name" value="MFS general substrate transporter like domains"/>
    <property type="match status" value="1"/>
</dbReference>
<evidence type="ECO:0000313" key="11">
    <source>
        <dbReference type="Proteomes" id="UP000292307"/>
    </source>
</evidence>
<dbReference type="EMBL" id="CP036401">
    <property type="protein sequence ID" value="QBI03713.1"/>
    <property type="molecule type" value="Genomic_DNA"/>
</dbReference>
<feature type="transmembrane region" description="Helical" evidence="7">
    <location>
        <begin position="103"/>
        <end position="124"/>
    </location>
</feature>
<reference evidence="9" key="1">
    <citation type="journal article" date="2014" name="Int. J. Syst. Evol. Microbiol.">
        <title>Complete genome sequence of Corynebacterium casei LMG S-19264T (=DSM 44701T), isolated from a smear-ripened cheese.</title>
        <authorList>
            <consortium name="US DOE Joint Genome Institute (JGI-PGF)"/>
            <person name="Walter F."/>
            <person name="Albersmeier A."/>
            <person name="Kalinowski J."/>
            <person name="Ruckert C."/>
        </authorList>
    </citation>
    <scope>NUCLEOTIDE SEQUENCE</scope>
    <source>
        <strain evidence="9">KCTC 12343</strain>
    </source>
</reference>
<dbReference type="InterPro" id="IPR011701">
    <property type="entry name" value="MFS"/>
</dbReference>
<dbReference type="AlphaFoldDB" id="A0A411X4A0"/>
<feature type="transmembrane region" description="Helical" evidence="7">
    <location>
        <begin position="46"/>
        <end position="66"/>
    </location>
</feature>
<dbReference type="InterPro" id="IPR036259">
    <property type="entry name" value="MFS_trans_sf"/>
</dbReference>
<comment type="subcellular location">
    <subcellularLocation>
        <location evidence="1">Cell membrane</location>
        <topology evidence="1">Multi-pass membrane protein</topology>
    </subcellularLocation>
</comment>
<dbReference type="NCBIfam" id="TIGR00711">
    <property type="entry name" value="efflux_EmrB"/>
    <property type="match status" value="1"/>
</dbReference>
<feature type="transmembrane region" description="Helical" evidence="7">
    <location>
        <begin position="136"/>
        <end position="161"/>
    </location>
</feature>
<evidence type="ECO:0000256" key="7">
    <source>
        <dbReference type="SAM" id="Phobius"/>
    </source>
</evidence>